<evidence type="ECO:0000313" key="5">
    <source>
        <dbReference type="Proteomes" id="UP001161017"/>
    </source>
</evidence>
<proteinExistence type="predicted"/>
<keyword evidence="5" id="KW-1185">Reference proteome</keyword>
<evidence type="ECO:0000256" key="2">
    <source>
        <dbReference type="SAM" id="Phobius"/>
    </source>
</evidence>
<keyword evidence="2" id="KW-0472">Membrane</keyword>
<feature type="domain" description="BHLH" evidence="3">
    <location>
        <begin position="71"/>
        <end position="136"/>
    </location>
</feature>
<evidence type="ECO:0000313" key="4">
    <source>
        <dbReference type="EMBL" id="MDI1488483.1"/>
    </source>
</evidence>
<sequence>MGPRNVAYTSEEWEDWVDFEKAADGGHENPCAFANTPSSPLSEGSRKRKSSSDSQINEPVTKKPNSEQVSAQNKSHSIVEKRYRTNLNSKIAELSTCLPKLRGEGNTHGKEENEGPILKHNKATVMTEAIAYIQHLERHNALLEQTITVLQKHSKSEQAPISQAGGPMLVRDVVTSSEAPQASPVSTKSEIDVSEDSKAINGMIHVPDEWRKLWRGELHRYSPTSDEGSEKAKSSPSSSPTAMSKGRYAMIGTLAGLAVLDGFSATPEQSSSDRGLSALPLIRRLPQPSYNISLRSLTTHPSMSFSLSPFLLPIFKALAIFALLGALLFIYLFTSRPPNRKARMRPPPKTKRQLEKLQPAPSLASPLEVRQRAFLTALQTIWVPRHHVLPELLALNVETAAYVVRQLLGWTTYSWVTGRSEEEEIARVRAWDIAIDAQLSGGDAEISKSRLVLSLWASGTLPNTPARLMLKALHIRILFWQPSSLPWVTKLLHDIARRLARWQWNKAFRLQACLDTFAVASDAASPDRLPDHLKALLNRSSDVVMADDVIERANSLAWNTPTPDQDYLEDISDDNAMRGPLDAIASWTSGALLTLTLKSALNCASGILDGDILHELAMATDSSPPGSLCKTRCIAATAVLCNTNRLSHVQRLVETLIASTVEEDALGMMIDSAVFRNSLNELPKPDNHDLSICAKCTLLVLESYDEDRYNPGKVAGLSQSLRRLQFDVTNYIQSSFPWFGTDHNGKQQVKGKVTQSSWALHRRLCESEEQLLEGKESARRLLELDGSSTENGDVG</sequence>
<dbReference type="Gene3D" id="4.10.280.10">
    <property type="entry name" value="Helix-loop-helix DNA-binding domain"/>
    <property type="match status" value="1"/>
</dbReference>
<name>A0AA43QPI0_9LECA</name>
<dbReference type="InterPro" id="IPR052099">
    <property type="entry name" value="Regulatory_TF_Diverse"/>
</dbReference>
<dbReference type="Pfam" id="PF00010">
    <property type="entry name" value="HLH"/>
    <property type="match status" value="1"/>
</dbReference>
<dbReference type="InterPro" id="IPR011598">
    <property type="entry name" value="bHLH_dom"/>
</dbReference>
<dbReference type="Proteomes" id="UP001161017">
    <property type="component" value="Unassembled WGS sequence"/>
</dbReference>
<dbReference type="InterPro" id="IPR036638">
    <property type="entry name" value="HLH_DNA-bd_sf"/>
</dbReference>
<feature type="compositionally biased region" description="Low complexity" evidence="1">
    <location>
        <begin position="234"/>
        <end position="243"/>
    </location>
</feature>
<feature type="region of interest" description="Disordered" evidence="1">
    <location>
        <begin position="19"/>
        <end position="80"/>
    </location>
</feature>
<evidence type="ECO:0000256" key="1">
    <source>
        <dbReference type="SAM" id="MobiDB-lite"/>
    </source>
</evidence>
<comment type="caution">
    <text evidence="4">The sequence shown here is derived from an EMBL/GenBank/DDBJ whole genome shotgun (WGS) entry which is preliminary data.</text>
</comment>
<feature type="compositionally biased region" description="Polar residues" evidence="1">
    <location>
        <begin position="66"/>
        <end position="76"/>
    </location>
</feature>
<reference evidence="4" key="1">
    <citation type="journal article" date="2023" name="Genome Biol. Evol.">
        <title>First Whole Genome Sequence and Flow Cytometry Genome Size Data for the Lichen-Forming Fungus Ramalina farinacea (Ascomycota).</title>
        <authorList>
            <person name="Llewellyn T."/>
            <person name="Mian S."/>
            <person name="Hill R."/>
            <person name="Leitch I.J."/>
            <person name="Gaya E."/>
        </authorList>
    </citation>
    <scope>NUCLEOTIDE SEQUENCE</scope>
    <source>
        <strain evidence="4">LIQ254RAFAR</strain>
    </source>
</reference>
<dbReference type="SMART" id="SM00353">
    <property type="entry name" value="HLH"/>
    <property type="match status" value="1"/>
</dbReference>
<dbReference type="GO" id="GO:0032933">
    <property type="term" value="P:SREBP signaling pathway"/>
    <property type="evidence" value="ECO:0007669"/>
    <property type="project" value="InterPro"/>
</dbReference>
<feature type="transmembrane region" description="Helical" evidence="2">
    <location>
        <begin position="310"/>
        <end position="334"/>
    </location>
</feature>
<feature type="region of interest" description="Disordered" evidence="1">
    <location>
        <begin position="221"/>
        <end position="243"/>
    </location>
</feature>
<dbReference type="PROSITE" id="PS50888">
    <property type="entry name" value="BHLH"/>
    <property type="match status" value="1"/>
</dbReference>
<organism evidence="4 5">
    <name type="scientific">Ramalina farinacea</name>
    <dbReference type="NCBI Taxonomy" id="258253"/>
    <lineage>
        <taxon>Eukaryota</taxon>
        <taxon>Fungi</taxon>
        <taxon>Dikarya</taxon>
        <taxon>Ascomycota</taxon>
        <taxon>Pezizomycotina</taxon>
        <taxon>Lecanoromycetes</taxon>
        <taxon>OSLEUM clade</taxon>
        <taxon>Lecanoromycetidae</taxon>
        <taxon>Lecanorales</taxon>
        <taxon>Lecanorineae</taxon>
        <taxon>Ramalinaceae</taxon>
        <taxon>Ramalina</taxon>
    </lineage>
</organism>
<keyword evidence="2" id="KW-1133">Transmembrane helix</keyword>
<dbReference type="SUPFAM" id="SSF47459">
    <property type="entry name" value="HLH, helix-loop-helix DNA-binding domain"/>
    <property type="match status" value="1"/>
</dbReference>
<protein>
    <submittedName>
        <fullName evidence="4">Clr6 histone deacetylase associated PHD protein-2 Cph2</fullName>
    </submittedName>
</protein>
<keyword evidence="2" id="KW-0812">Transmembrane</keyword>
<dbReference type="AlphaFoldDB" id="A0AA43QPI0"/>
<accession>A0AA43QPI0</accession>
<dbReference type="CDD" id="cd11395">
    <property type="entry name" value="bHLHzip_SREBP_like"/>
    <property type="match status" value="1"/>
</dbReference>
<dbReference type="InterPro" id="IPR019006">
    <property type="entry name" value="Sre1_C"/>
</dbReference>
<dbReference type="PANTHER" id="PTHR47336:SF4">
    <property type="entry name" value="BHLH TRANSCRIPTION FACTOR (EUROFUNG)"/>
    <property type="match status" value="1"/>
</dbReference>
<dbReference type="EMBL" id="JAPUFD010000007">
    <property type="protein sequence ID" value="MDI1488483.1"/>
    <property type="molecule type" value="Genomic_DNA"/>
</dbReference>
<gene>
    <name evidence="4" type="primary">CPH2</name>
    <name evidence="4" type="ORF">OHK93_007758</name>
</gene>
<evidence type="ECO:0000259" key="3">
    <source>
        <dbReference type="PROSITE" id="PS50888"/>
    </source>
</evidence>
<dbReference type="PANTHER" id="PTHR47336">
    <property type="entry name" value="TRANSCRIPTION FACTOR HMS1-RELATED"/>
    <property type="match status" value="1"/>
</dbReference>
<dbReference type="GO" id="GO:0046983">
    <property type="term" value="F:protein dimerization activity"/>
    <property type="evidence" value="ECO:0007669"/>
    <property type="project" value="InterPro"/>
</dbReference>
<dbReference type="Pfam" id="PF09427">
    <property type="entry name" value="DUF2014"/>
    <property type="match status" value="1"/>
</dbReference>
<dbReference type="GO" id="GO:0045944">
    <property type="term" value="P:positive regulation of transcription by RNA polymerase II"/>
    <property type="evidence" value="ECO:0007669"/>
    <property type="project" value="InterPro"/>
</dbReference>